<accession>A0A846MVS1</accession>
<dbReference type="EMBL" id="JAASRM010000001">
    <property type="protein sequence ID" value="NIK87261.1"/>
    <property type="molecule type" value="Genomic_DNA"/>
</dbReference>
<dbReference type="GO" id="GO:0003960">
    <property type="term" value="F:quinone reductase (NADPH) activity"/>
    <property type="evidence" value="ECO:0007669"/>
    <property type="project" value="UniProtKB-EC"/>
</dbReference>
<dbReference type="PANTHER" id="PTHR48106:SF8">
    <property type="entry name" value="OS02G0805600 PROTEIN"/>
    <property type="match status" value="1"/>
</dbReference>
<sequence>MRAIVYEEFGPAEVLHLAEVPVPQIRPSDLLVKVGAAGVNRADLLQRNGFYGAQQFGESPLLGLEVAGEVIAIGDAVTDIEVGARVMAIVGGGGYGAFARVDRAMAVPIPDSMSFHQAAAVMESFVTAVEAVSHLAGVKAGQSVLIHSAAGGIGSAAVQLAHSLGAVVYATASAARHEDVLGLGADAVIDYRTSDFEAEIAALTNGAGVDAIVDFVGGDYLARNLRSLKPGGVLVQVGILSGENDAVIPLNLVLHNHLRLVGTVMKSRTPQEKRAMVQRFAERALPLFAAGKLRPLLDHAFPLAQAAEAHRRMEKGGGFGKIVLTL</sequence>
<dbReference type="InterPro" id="IPR011032">
    <property type="entry name" value="GroES-like_sf"/>
</dbReference>
<dbReference type="InterPro" id="IPR036291">
    <property type="entry name" value="NAD(P)-bd_dom_sf"/>
</dbReference>
<dbReference type="InterPro" id="IPR013154">
    <property type="entry name" value="ADH-like_N"/>
</dbReference>
<dbReference type="InterPro" id="IPR014189">
    <property type="entry name" value="Quinone_OxRdtase_PIG3"/>
</dbReference>
<dbReference type="Gene3D" id="3.90.180.10">
    <property type="entry name" value="Medium-chain alcohol dehydrogenases, catalytic domain"/>
    <property type="match status" value="1"/>
</dbReference>
<name>A0A846MVS1_9PROT</name>
<dbReference type="NCBIfam" id="TIGR02824">
    <property type="entry name" value="quinone_pig3"/>
    <property type="match status" value="1"/>
</dbReference>
<dbReference type="Proteomes" id="UP000570514">
    <property type="component" value="Unassembled WGS sequence"/>
</dbReference>
<dbReference type="AlphaFoldDB" id="A0A846MVS1"/>
<reference evidence="4 5" key="1">
    <citation type="submission" date="2020-03" db="EMBL/GenBank/DDBJ databases">
        <title>Genomic Encyclopedia of Type Strains, Phase IV (KMG-IV): sequencing the most valuable type-strain genomes for metagenomic binning, comparative biology and taxonomic classification.</title>
        <authorList>
            <person name="Goeker M."/>
        </authorList>
    </citation>
    <scope>NUCLEOTIDE SEQUENCE [LARGE SCALE GENOMIC DNA]</scope>
    <source>
        <strain evidence="4 5">DSM 19867</strain>
    </source>
</reference>
<proteinExistence type="predicted"/>
<dbReference type="Pfam" id="PF08240">
    <property type="entry name" value="ADH_N"/>
    <property type="match status" value="1"/>
</dbReference>
<dbReference type="CDD" id="cd05276">
    <property type="entry name" value="p53_inducible_oxidoreductase"/>
    <property type="match status" value="1"/>
</dbReference>
<feature type="domain" description="Enoyl reductase (ER)" evidence="3">
    <location>
        <begin position="10"/>
        <end position="324"/>
    </location>
</feature>
<evidence type="ECO:0000256" key="1">
    <source>
        <dbReference type="ARBA" id="ARBA00022857"/>
    </source>
</evidence>
<dbReference type="EC" id="1.6.5.5" evidence="4"/>
<dbReference type="RefSeq" id="WP_167080699.1">
    <property type="nucleotide sequence ID" value="NZ_BAAADC010000001.1"/>
</dbReference>
<dbReference type="Gene3D" id="3.40.50.720">
    <property type="entry name" value="NAD(P)-binding Rossmann-like Domain"/>
    <property type="match status" value="1"/>
</dbReference>
<keyword evidence="2 4" id="KW-0560">Oxidoreductase</keyword>
<dbReference type="SUPFAM" id="SSF51735">
    <property type="entry name" value="NAD(P)-binding Rossmann-fold domains"/>
    <property type="match status" value="1"/>
</dbReference>
<evidence type="ECO:0000259" key="3">
    <source>
        <dbReference type="SMART" id="SM00829"/>
    </source>
</evidence>
<keyword evidence="5" id="KW-1185">Reference proteome</keyword>
<dbReference type="InterPro" id="IPR020843">
    <property type="entry name" value="ER"/>
</dbReference>
<dbReference type="GO" id="GO:0070402">
    <property type="term" value="F:NADPH binding"/>
    <property type="evidence" value="ECO:0007669"/>
    <property type="project" value="TreeGrafter"/>
</dbReference>
<keyword evidence="1" id="KW-0521">NADP</keyword>
<comment type="caution">
    <text evidence="4">The sequence shown here is derived from an EMBL/GenBank/DDBJ whole genome shotgun (WGS) entry which is preliminary data.</text>
</comment>
<dbReference type="SMART" id="SM00829">
    <property type="entry name" value="PKS_ER"/>
    <property type="match status" value="1"/>
</dbReference>
<dbReference type="PANTHER" id="PTHR48106">
    <property type="entry name" value="QUINONE OXIDOREDUCTASE PIG3-RELATED"/>
    <property type="match status" value="1"/>
</dbReference>
<dbReference type="Pfam" id="PF13602">
    <property type="entry name" value="ADH_zinc_N_2"/>
    <property type="match status" value="1"/>
</dbReference>
<gene>
    <name evidence="4" type="ORF">FHS83_000579</name>
</gene>
<organism evidence="4 5">
    <name type="scientific">Rhizomicrobium palustre</name>
    <dbReference type="NCBI Taxonomy" id="189966"/>
    <lineage>
        <taxon>Bacteria</taxon>
        <taxon>Pseudomonadati</taxon>
        <taxon>Pseudomonadota</taxon>
        <taxon>Alphaproteobacteria</taxon>
        <taxon>Micropepsales</taxon>
        <taxon>Micropepsaceae</taxon>
        <taxon>Rhizomicrobium</taxon>
    </lineage>
</organism>
<evidence type="ECO:0000313" key="5">
    <source>
        <dbReference type="Proteomes" id="UP000570514"/>
    </source>
</evidence>
<evidence type="ECO:0000313" key="4">
    <source>
        <dbReference type="EMBL" id="NIK87261.1"/>
    </source>
</evidence>
<evidence type="ECO:0000256" key="2">
    <source>
        <dbReference type="ARBA" id="ARBA00023002"/>
    </source>
</evidence>
<protein>
    <submittedName>
        <fullName evidence="4">NADPH2:quinone reductase</fullName>
        <ecNumber evidence="4">1.6.5.5</ecNumber>
    </submittedName>
</protein>
<dbReference type="SUPFAM" id="SSF50129">
    <property type="entry name" value="GroES-like"/>
    <property type="match status" value="1"/>
</dbReference>